<sequence length="124" mass="14885">MSTKVTGIEREPFEYFDIAFLGYNAKLTNYGFRQFLENNREQVRAVYFESLIIILKDGTRLKAIPIVDDRHLGGYRFDQLILFDDNRWLIEWERSEDIRIIKALTMQLSNVPEEFQILKYEDIR</sequence>
<keyword evidence="2" id="KW-1185">Reference proteome</keyword>
<proteinExistence type="predicted"/>
<protein>
    <submittedName>
        <fullName evidence="1">Uncharacterized protein</fullName>
    </submittedName>
</protein>
<dbReference type="RefSeq" id="WP_154440401.1">
    <property type="nucleotide sequence ID" value="NZ_VUNQ01000021.1"/>
</dbReference>
<dbReference type="AlphaFoldDB" id="A0A6N7Y1L8"/>
<accession>A0A6N7Y1L8</accession>
<evidence type="ECO:0000313" key="2">
    <source>
        <dbReference type="Proteomes" id="UP000469523"/>
    </source>
</evidence>
<comment type="caution">
    <text evidence="1">The sequence shown here is derived from an EMBL/GenBank/DDBJ whole genome shotgun (WGS) entry which is preliminary data.</text>
</comment>
<gene>
    <name evidence="1" type="ORF">FYJ83_10510</name>
</gene>
<name>A0A6N7Y1L8_9FIRM</name>
<dbReference type="EMBL" id="VUNQ01000021">
    <property type="protein sequence ID" value="MSU01900.1"/>
    <property type="molecule type" value="Genomic_DNA"/>
</dbReference>
<reference evidence="1 2" key="1">
    <citation type="submission" date="2019-09" db="EMBL/GenBank/DDBJ databases">
        <title>In-depth cultivation of the pig gut microbiome towards novel bacterial diversity and tailored functional studies.</title>
        <authorList>
            <person name="Wylensek D."/>
            <person name="Hitch T.C.A."/>
            <person name="Clavel T."/>
        </authorList>
    </citation>
    <scope>NUCLEOTIDE SEQUENCE [LARGE SCALE GENOMIC DNA]</scope>
    <source>
        <strain evidence="1 2">WCA3-693-APC-4?</strain>
    </source>
</reference>
<organism evidence="1 2">
    <name type="scientific">Tissierella pigra</name>
    <dbReference type="NCBI Taxonomy" id="2607614"/>
    <lineage>
        <taxon>Bacteria</taxon>
        <taxon>Bacillati</taxon>
        <taxon>Bacillota</taxon>
        <taxon>Tissierellia</taxon>
        <taxon>Tissierellales</taxon>
        <taxon>Tissierellaceae</taxon>
        <taxon>Tissierella</taxon>
    </lineage>
</organism>
<evidence type="ECO:0000313" key="1">
    <source>
        <dbReference type="EMBL" id="MSU01900.1"/>
    </source>
</evidence>
<dbReference type="Proteomes" id="UP000469523">
    <property type="component" value="Unassembled WGS sequence"/>
</dbReference>